<evidence type="ECO:0000256" key="2">
    <source>
        <dbReference type="ARBA" id="ARBA00011902"/>
    </source>
</evidence>
<gene>
    <name evidence="11" type="ORF">PLOB_00028350</name>
</gene>
<dbReference type="Gene3D" id="3.30.200.20">
    <property type="entry name" value="Phosphorylase Kinase, domain 1"/>
    <property type="match status" value="1"/>
</dbReference>
<feature type="chain" id="PRO_5046805434" description="receptor protein-tyrosine kinase" evidence="9">
    <location>
        <begin position="21"/>
        <end position="1145"/>
    </location>
</feature>
<dbReference type="Proteomes" id="UP001159405">
    <property type="component" value="Unassembled WGS sequence"/>
</dbReference>
<dbReference type="Pfam" id="PF07714">
    <property type="entry name" value="PK_Tyr_Ser-Thr"/>
    <property type="match status" value="1"/>
</dbReference>
<feature type="region of interest" description="Disordered" evidence="7">
    <location>
        <begin position="756"/>
        <end position="777"/>
    </location>
</feature>
<feature type="compositionally biased region" description="Low complexity" evidence="7">
    <location>
        <begin position="436"/>
        <end position="447"/>
    </location>
</feature>
<evidence type="ECO:0000256" key="6">
    <source>
        <dbReference type="PROSITE-ProRule" id="PRU10141"/>
    </source>
</evidence>
<evidence type="ECO:0000313" key="12">
    <source>
        <dbReference type="Proteomes" id="UP001159405"/>
    </source>
</evidence>
<dbReference type="SUPFAM" id="SSF49265">
    <property type="entry name" value="Fibronectin type III"/>
    <property type="match status" value="1"/>
</dbReference>
<dbReference type="EMBL" id="CALNXK010000035">
    <property type="protein sequence ID" value="CAH3120643.1"/>
    <property type="molecule type" value="Genomic_DNA"/>
</dbReference>
<keyword evidence="12" id="KW-1185">Reference proteome</keyword>
<dbReference type="InterPro" id="IPR011009">
    <property type="entry name" value="Kinase-like_dom_sf"/>
</dbReference>
<dbReference type="InterPro" id="IPR036116">
    <property type="entry name" value="FN3_sf"/>
</dbReference>
<keyword evidence="3" id="KW-0808">Transferase</keyword>
<dbReference type="CDD" id="cd00192">
    <property type="entry name" value="PTKc"/>
    <property type="match status" value="1"/>
</dbReference>
<proteinExistence type="predicted"/>
<feature type="signal peptide" evidence="9">
    <location>
        <begin position="1"/>
        <end position="20"/>
    </location>
</feature>
<dbReference type="SUPFAM" id="SSF56112">
    <property type="entry name" value="Protein kinase-like (PK-like)"/>
    <property type="match status" value="1"/>
</dbReference>
<name>A0ABN8NSJ9_9CNID</name>
<dbReference type="PANTHER" id="PTHR24416">
    <property type="entry name" value="TYROSINE-PROTEIN KINASE RECEPTOR"/>
    <property type="match status" value="1"/>
</dbReference>
<dbReference type="InterPro" id="IPR050122">
    <property type="entry name" value="RTK"/>
</dbReference>
<dbReference type="EC" id="2.7.10.1" evidence="2"/>
<keyword evidence="6" id="KW-0067">ATP-binding</keyword>
<feature type="region of interest" description="Disordered" evidence="7">
    <location>
        <begin position="707"/>
        <end position="736"/>
    </location>
</feature>
<feature type="region of interest" description="Disordered" evidence="7">
    <location>
        <begin position="798"/>
        <end position="825"/>
    </location>
</feature>
<dbReference type="InterPro" id="IPR020635">
    <property type="entry name" value="Tyr_kinase_cat_dom"/>
</dbReference>
<feature type="compositionally biased region" description="Polar residues" evidence="7">
    <location>
        <begin position="798"/>
        <end position="810"/>
    </location>
</feature>
<feature type="compositionally biased region" description="Polar residues" evidence="7">
    <location>
        <begin position="711"/>
        <end position="724"/>
    </location>
</feature>
<comment type="caution">
    <text evidence="11">The sequence shown here is derived from an EMBL/GenBank/DDBJ whole genome shotgun (WGS) entry which is preliminary data.</text>
</comment>
<evidence type="ECO:0000256" key="8">
    <source>
        <dbReference type="SAM" id="Phobius"/>
    </source>
</evidence>
<comment type="catalytic activity">
    <reaction evidence="5">
        <text>L-tyrosyl-[protein] + ATP = O-phospho-L-tyrosyl-[protein] + ADP + H(+)</text>
        <dbReference type="Rhea" id="RHEA:10596"/>
        <dbReference type="Rhea" id="RHEA-COMP:10136"/>
        <dbReference type="Rhea" id="RHEA-COMP:20101"/>
        <dbReference type="ChEBI" id="CHEBI:15378"/>
        <dbReference type="ChEBI" id="CHEBI:30616"/>
        <dbReference type="ChEBI" id="CHEBI:46858"/>
        <dbReference type="ChEBI" id="CHEBI:61978"/>
        <dbReference type="ChEBI" id="CHEBI:456216"/>
        <dbReference type="EC" id="2.7.10.1"/>
    </reaction>
</comment>
<feature type="region of interest" description="Disordered" evidence="7">
    <location>
        <begin position="435"/>
        <end position="463"/>
    </location>
</feature>
<accession>A0ABN8NSJ9</accession>
<dbReference type="InterPro" id="IPR017441">
    <property type="entry name" value="Protein_kinase_ATP_BS"/>
</dbReference>
<keyword evidence="8" id="KW-0812">Transmembrane</keyword>
<evidence type="ECO:0000256" key="1">
    <source>
        <dbReference type="ARBA" id="ARBA00004167"/>
    </source>
</evidence>
<keyword evidence="9" id="KW-0732">Signal</keyword>
<reference evidence="11 12" key="1">
    <citation type="submission" date="2022-05" db="EMBL/GenBank/DDBJ databases">
        <authorList>
            <consortium name="Genoscope - CEA"/>
            <person name="William W."/>
        </authorList>
    </citation>
    <scope>NUCLEOTIDE SEQUENCE [LARGE SCALE GENOMIC DNA]</scope>
</reference>
<dbReference type="Gene3D" id="1.10.510.10">
    <property type="entry name" value="Transferase(Phosphotransferase) domain 1"/>
    <property type="match status" value="1"/>
</dbReference>
<feature type="domain" description="Protein kinase" evidence="10">
    <location>
        <begin position="590"/>
        <end position="996"/>
    </location>
</feature>
<dbReference type="InterPro" id="IPR000719">
    <property type="entry name" value="Prot_kinase_dom"/>
</dbReference>
<keyword evidence="6" id="KW-0547">Nucleotide-binding</keyword>
<keyword evidence="4" id="KW-0418">Kinase</keyword>
<dbReference type="PROSITE" id="PS50011">
    <property type="entry name" value="PROTEIN_KINASE_DOM"/>
    <property type="match status" value="1"/>
</dbReference>
<keyword evidence="8" id="KW-0472">Membrane</keyword>
<dbReference type="PANTHER" id="PTHR24416:SF594">
    <property type="entry name" value="PROTEIN KINASE DOMAIN-CONTAINING PROTEIN"/>
    <property type="match status" value="1"/>
</dbReference>
<feature type="binding site" evidence="6">
    <location>
        <position position="625"/>
    </location>
    <ligand>
        <name>ATP</name>
        <dbReference type="ChEBI" id="CHEBI:30616"/>
    </ligand>
</feature>
<keyword evidence="8" id="KW-1133">Transmembrane helix</keyword>
<feature type="transmembrane region" description="Helical" evidence="8">
    <location>
        <begin position="473"/>
        <end position="495"/>
    </location>
</feature>
<organism evidence="11 12">
    <name type="scientific">Porites lobata</name>
    <dbReference type="NCBI Taxonomy" id="104759"/>
    <lineage>
        <taxon>Eukaryota</taxon>
        <taxon>Metazoa</taxon>
        <taxon>Cnidaria</taxon>
        <taxon>Anthozoa</taxon>
        <taxon>Hexacorallia</taxon>
        <taxon>Scleractinia</taxon>
        <taxon>Fungiina</taxon>
        <taxon>Poritidae</taxon>
        <taxon>Porites</taxon>
    </lineage>
</organism>
<evidence type="ECO:0000259" key="10">
    <source>
        <dbReference type="PROSITE" id="PS50011"/>
    </source>
</evidence>
<comment type="subcellular location">
    <subcellularLocation>
        <location evidence="1">Membrane</location>
        <topology evidence="1">Single-pass membrane protein</topology>
    </subcellularLocation>
</comment>
<feature type="compositionally biased region" description="Low complexity" evidence="7">
    <location>
        <begin position="760"/>
        <end position="777"/>
    </location>
</feature>
<dbReference type="PROSITE" id="PS00107">
    <property type="entry name" value="PROTEIN_KINASE_ATP"/>
    <property type="match status" value="1"/>
</dbReference>
<dbReference type="SMART" id="SM00219">
    <property type="entry name" value="TyrKc"/>
    <property type="match status" value="1"/>
</dbReference>
<evidence type="ECO:0000256" key="4">
    <source>
        <dbReference type="ARBA" id="ARBA00022777"/>
    </source>
</evidence>
<evidence type="ECO:0000313" key="11">
    <source>
        <dbReference type="EMBL" id="CAH3120643.1"/>
    </source>
</evidence>
<evidence type="ECO:0000256" key="9">
    <source>
        <dbReference type="SAM" id="SignalP"/>
    </source>
</evidence>
<evidence type="ECO:0000256" key="7">
    <source>
        <dbReference type="SAM" id="MobiDB-lite"/>
    </source>
</evidence>
<dbReference type="InterPro" id="IPR008266">
    <property type="entry name" value="Tyr_kinase_AS"/>
</dbReference>
<evidence type="ECO:0000256" key="3">
    <source>
        <dbReference type="ARBA" id="ARBA00022679"/>
    </source>
</evidence>
<dbReference type="PROSITE" id="PS00109">
    <property type="entry name" value="PROTEIN_KINASE_TYR"/>
    <property type="match status" value="1"/>
</dbReference>
<protein>
    <recommendedName>
        <fullName evidence="2">receptor protein-tyrosine kinase</fullName>
        <ecNumber evidence="2">2.7.10.1</ecNumber>
    </recommendedName>
</protein>
<sequence>MKATFYDVLLLAVCIYCGSSQNLKRCYDSCSSKIPDFQQCNETCDQLATLAKSNVTLVPPTPTPPLLLSSEYFEFTLQWTEYSQRYNDSPVIFVLEVKRHENISDPASFLPVIKKYHTTNFTTFKIPQDFVIKTNFSFRLAAIALQGTSNFSSPSPLYTTNSTCKTGQDIFGNPTPCPVFNVRVIFNVTEVPFRAPRVAAILSWDYPPDAYVRLKETGLSIRVLLSSYVDNIPAELRNACHKDGNLLDFTTDLIDVSTPRSSETYVLSPEDKLYYGCPYEVKISTTFAENFETPATFYVPHCIGGFCGCDAGQQNTPKIVSEHVDFDIRKNNQSVNLTTVNATWSIEAWGKTRPAFFRLVMQECPGDVCPALQGYQLEDHLADPATTVHSFVFPNLTEGEWHHFIIFAFDKSGCLLLPVEGERFQALVPVPTARVTSTAKPSTTPSPATHPPPDTHLPPVSSTAEASISSGTVAAITVPIVLFMLAGLALVLLFFHRRQRKADRLHRAPTGLQRLADHMQHGDQNNFSRNRHSDLSSPYSSEYDRFDLVVNLPSKSEGGLEVNPAYVEQRIQEAMETGEADEYEVGYHRLELKRVLGKGAFGKVFLAEAYGLGESQDTTTLVAVKVLNEKANEDEEEDFKMEINFMKTIGRHENVVTMLGCCTLYPPLCLVVEYVPHGDLLHYLRNLRKTFEMQNRKLQGEDIDKLKKENQSTSSKTQAGAQSVTGGGNDSGSPLVHAANDVKRYEKFFEPGELSRLKRTNSASTNSGSSTLSALTAPRRASEIPQVHYVARVPNDASNNTETTLVSDTKSAAKEEVSSPTRKMGLDGALDSDDLQSFALQIANGMAYLAGRGVIHRDLAARNILVGDEKVLKISDFGLSREGIYVKRSTGKIPLRWLSIEAMRDRIYSTHSDVWAFGIVLWEICTLGGFPYPTLNDRDLLDYLLDGKRMEKPDNCTDEIYQIMLACWASDCEDRPSFQTLSEQLFDMQKEEHPYVNVDPSQDFILPPTAGQDTVGNLIAFSDGTFSGETADQELAKPEALPSQMVGNFVIQCNLVPRKDSGIPESVKFLLVECRDPEIFLVESGILGFGIRNTFQGNRNPSSTDEESGIQYLDCRIQHLTSGIHSVDSRIQDCLGFPYMRRRIE</sequence>
<dbReference type="InterPro" id="IPR001245">
    <property type="entry name" value="Ser-Thr/Tyr_kinase_cat_dom"/>
</dbReference>
<evidence type="ECO:0000256" key="5">
    <source>
        <dbReference type="ARBA" id="ARBA00051243"/>
    </source>
</evidence>